<reference evidence="2" key="1">
    <citation type="journal article" date="2020" name="Stud. Mycol.">
        <title>101 Dothideomycetes genomes: a test case for predicting lifestyles and emergence of pathogens.</title>
        <authorList>
            <person name="Haridas S."/>
            <person name="Albert R."/>
            <person name="Binder M."/>
            <person name="Bloem J."/>
            <person name="Labutti K."/>
            <person name="Salamov A."/>
            <person name="Andreopoulos B."/>
            <person name="Baker S."/>
            <person name="Barry K."/>
            <person name="Bills G."/>
            <person name="Bluhm B."/>
            <person name="Cannon C."/>
            <person name="Castanera R."/>
            <person name="Culley D."/>
            <person name="Daum C."/>
            <person name="Ezra D."/>
            <person name="Gonzalez J."/>
            <person name="Henrissat B."/>
            <person name="Kuo A."/>
            <person name="Liang C."/>
            <person name="Lipzen A."/>
            <person name="Lutzoni F."/>
            <person name="Magnuson J."/>
            <person name="Mondo S."/>
            <person name="Nolan M."/>
            <person name="Ohm R."/>
            <person name="Pangilinan J."/>
            <person name="Park H.-J."/>
            <person name="Ramirez L."/>
            <person name="Alfaro M."/>
            <person name="Sun H."/>
            <person name="Tritt A."/>
            <person name="Yoshinaga Y."/>
            <person name="Zwiers L.-H."/>
            <person name="Turgeon B."/>
            <person name="Goodwin S."/>
            <person name="Spatafora J."/>
            <person name="Crous P."/>
            <person name="Grigoriev I."/>
        </authorList>
    </citation>
    <scope>NUCLEOTIDE SEQUENCE</scope>
    <source>
        <strain evidence="2">CBS 130266</strain>
    </source>
</reference>
<feature type="coiled-coil region" evidence="1">
    <location>
        <begin position="52"/>
        <end position="86"/>
    </location>
</feature>
<dbReference type="Proteomes" id="UP000800235">
    <property type="component" value="Unassembled WGS sequence"/>
</dbReference>
<dbReference type="AlphaFoldDB" id="A0A9P4NSH0"/>
<evidence type="ECO:0000313" key="3">
    <source>
        <dbReference type="Proteomes" id="UP000800235"/>
    </source>
</evidence>
<dbReference type="EMBL" id="MU007039">
    <property type="protein sequence ID" value="KAF2430421.1"/>
    <property type="molecule type" value="Genomic_DNA"/>
</dbReference>
<keyword evidence="1" id="KW-0175">Coiled coil</keyword>
<gene>
    <name evidence="2" type="ORF">EJ08DRAFT_649720</name>
</gene>
<evidence type="ECO:0000256" key="1">
    <source>
        <dbReference type="SAM" id="Coils"/>
    </source>
</evidence>
<organism evidence="2 3">
    <name type="scientific">Tothia fuscella</name>
    <dbReference type="NCBI Taxonomy" id="1048955"/>
    <lineage>
        <taxon>Eukaryota</taxon>
        <taxon>Fungi</taxon>
        <taxon>Dikarya</taxon>
        <taxon>Ascomycota</taxon>
        <taxon>Pezizomycotina</taxon>
        <taxon>Dothideomycetes</taxon>
        <taxon>Pleosporomycetidae</taxon>
        <taxon>Venturiales</taxon>
        <taxon>Cylindrosympodiaceae</taxon>
        <taxon>Tothia</taxon>
    </lineage>
</organism>
<proteinExistence type="predicted"/>
<protein>
    <submittedName>
        <fullName evidence="2">Uncharacterized protein</fullName>
    </submittedName>
</protein>
<sequence>MAASQARLMALVARKQDLELSLAFIAQARTALAKTASGVVSAPPSAQRDAALAALLAQDRALEAEVRRLNTQLAGVQAEIEAARRALQNGS</sequence>
<evidence type="ECO:0000313" key="2">
    <source>
        <dbReference type="EMBL" id="KAF2430421.1"/>
    </source>
</evidence>
<accession>A0A9P4NSH0</accession>
<name>A0A9P4NSH0_9PEZI</name>
<comment type="caution">
    <text evidence="2">The sequence shown here is derived from an EMBL/GenBank/DDBJ whole genome shotgun (WGS) entry which is preliminary data.</text>
</comment>
<keyword evidence="3" id="KW-1185">Reference proteome</keyword>